<dbReference type="Proteomes" id="UP000029994">
    <property type="component" value="Unassembled WGS sequence"/>
</dbReference>
<reference evidence="1 2" key="1">
    <citation type="submission" date="2014-04" db="EMBL/GenBank/DDBJ databases">
        <title>Genome sequencing of Vibrio navarrensis strains.</title>
        <authorList>
            <person name="Gladney L.M."/>
            <person name="Katz L.S."/>
            <person name="Marino-Ramirez L."/>
            <person name="Jordan I.K."/>
        </authorList>
    </citation>
    <scope>NUCLEOTIDE SEQUENCE [LARGE SCALE GENOMIC DNA]</scope>
    <source>
        <strain evidence="1 2">ATCC 51183</strain>
    </source>
</reference>
<organism evidence="1 2">
    <name type="scientific">Vibrio navarrensis</name>
    <dbReference type="NCBI Taxonomy" id="29495"/>
    <lineage>
        <taxon>Bacteria</taxon>
        <taxon>Pseudomonadati</taxon>
        <taxon>Pseudomonadota</taxon>
        <taxon>Gammaproteobacteria</taxon>
        <taxon>Vibrionales</taxon>
        <taxon>Vibrionaceae</taxon>
        <taxon>Vibrio</taxon>
    </lineage>
</organism>
<name>A0A099LM63_9VIBR</name>
<gene>
    <name evidence="1" type="ORF">EA26_16230</name>
</gene>
<evidence type="ECO:0000313" key="2">
    <source>
        <dbReference type="Proteomes" id="UP000029994"/>
    </source>
</evidence>
<dbReference type="EMBL" id="JMCG01000002">
    <property type="protein sequence ID" value="KGK08774.1"/>
    <property type="molecule type" value="Genomic_DNA"/>
</dbReference>
<dbReference type="RefSeq" id="WP_039429855.1">
    <property type="nucleotide sequence ID" value="NZ_CP061845.1"/>
</dbReference>
<dbReference type="GeneID" id="43684625"/>
<proteinExistence type="predicted"/>
<accession>A0A099LM63</accession>
<keyword evidence="2" id="KW-1185">Reference proteome</keyword>
<protein>
    <recommendedName>
        <fullName evidence="3">Nitrate/nitrite sensing protein domain-containing protein</fullName>
    </recommendedName>
</protein>
<dbReference type="STRING" id="29495.EA26_16230"/>
<dbReference type="AlphaFoldDB" id="A0A099LM63"/>
<evidence type="ECO:0008006" key="3">
    <source>
        <dbReference type="Google" id="ProtNLM"/>
    </source>
</evidence>
<comment type="caution">
    <text evidence="1">The sequence shown here is derived from an EMBL/GenBank/DDBJ whole genome shotgun (WGS) entry which is preliminary data.</text>
</comment>
<sequence length="268" mass="31071">MFVLLSSLLSIAVLGSLFYLSQKRENRYMQKYQILSTLREVVHLTRQHRSAAHLSLLYKQPHCSEIKHIQEEVLLRCQMLIDLTAIDSKPLYRILLNQYTFLFNNWQENSVAKSQFHHGKLIRHTLYLIDEVTVSWLAESERDELSDEYHGHWQIVIESLEALTQLRISIQDIQDEQGLTRFRHNAERMVRRLNQLALISPLSIASPAGMEITRALEAYAESAESRPIKTELYELTSQISAAIFTSYDAMLDEIIESVYLPLPKLSIA</sequence>
<evidence type="ECO:0000313" key="1">
    <source>
        <dbReference type="EMBL" id="KGK08774.1"/>
    </source>
</evidence>
<dbReference type="eggNOG" id="ENOG5031S1S">
    <property type="taxonomic scope" value="Bacteria"/>
</dbReference>